<gene>
    <name evidence="3" type="ORF">DPMN_187476</name>
</gene>
<dbReference type="SMART" id="SM00131">
    <property type="entry name" value="KU"/>
    <property type="match status" value="2"/>
</dbReference>
<dbReference type="PANTHER" id="PTHR10083">
    <property type="entry name" value="KUNITZ-TYPE PROTEASE INHIBITOR-RELATED"/>
    <property type="match status" value="1"/>
</dbReference>
<dbReference type="FunFam" id="4.10.410.10:FF:000020">
    <property type="entry name" value="Collagen, type VI, alpha 3"/>
    <property type="match status" value="1"/>
</dbReference>
<comment type="caution">
    <text evidence="3">The sequence shown here is derived from an EMBL/GenBank/DDBJ whole genome shotgun (WGS) entry which is preliminary data.</text>
</comment>
<name>A0A9D4DQM8_DREPO</name>
<dbReference type="EMBL" id="JAIWYP010000010">
    <property type="protein sequence ID" value="KAH3752850.1"/>
    <property type="molecule type" value="Genomic_DNA"/>
</dbReference>
<feature type="domain" description="BPTI/Kunitz inhibitor" evidence="2">
    <location>
        <begin position="68"/>
        <end position="116"/>
    </location>
</feature>
<keyword evidence="1" id="KW-1015">Disulfide bond</keyword>
<dbReference type="InterPro" id="IPR036880">
    <property type="entry name" value="Kunitz_BPTI_sf"/>
</dbReference>
<dbReference type="CDD" id="cd00109">
    <property type="entry name" value="Kunitz-type"/>
    <property type="match status" value="1"/>
</dbReference>
<proteinExistence type="predicted"/>
<reference evidence="3" key="1">
    <citation type="journal article" date="2019" name="bioRxiv">
        <title>The Genome of the Zebra Mussel, Dreissena polymorpha: A Resource for Invasive Species Research.</title>
        <authorList>
            <person name="McCartney M.A."/>
            <person name="Auch B."/>
            <person name="Kono T."/>
            <person name="Mallez S."/>
            <person name="Zhang Y."/>
            <person name="Obille A."/>
            <person name="Becker A."/>
            <person name="Abrahante J.E."/>
            <person name="Garbe J."/>
            <person name="Badalamenti J.P."/>
            <person name="Herman A."/>
            <person name="Mangelson H."/>
            <person name="Liachko I."/>
            <person name="Sullivan S."/>
            <person name="Sone E.D."/>
            <person name="Koren S."/>
            <person name="Silverstein K.A.T."/>
            <person name="Beckman K.B."/>
            <person name="Gohl D.M."/>
        </authorList>
    </citation>
    <scope>NUCLEOTIDE SEQUENCE</scope>
    <source>
        <strain evidence="3">Duluth1</strain>
        <tissue evidence="3">Whole animal</tissue>
    </source>
</reference>
<keyword evidence="4" id="KW-1185">Reference proteome</keyword>
<dbReference type="SUPFAM" id="SSF57362">
    <property type="entry name" value="BPTI-like"/>
    <property type="match status" value="2"/>
</dbReference>
<dbReference type="PROSITE" id="PS00280">
    <property type="entry name" value="BPTI_KUNITZ_1"/>
    <property type="match status" value="1"/>
</dbReference>
<evidence type="ECO:0000256" key="1">
    <source>
        <dbReference type="ARBA" id="ARBA00023157"/>
    </source>
</evidence>
<dbReference type="Gene3D" id="4.10.410.10">
    <property type="entry name" value="Pancreatic trypsin inhibitor Kunitz domain"/>
    <property type="match status" value="2"/>
</dbReference>
<protein>
    <recommendedName>
        <fullName evidence="2">BPTI/Kunitz inhibitor domain-containing protein</fullName>
    </recommendedName>
</protein>
<evidence type="ECO:0000313" key="4">
    <source>
        <dbReference type="Proteomes" id="UP000828390"/>
    </source>
</evidence>
<dbReference type="Pfam" id="PF00014">
    <property type="entry name" value="Kunitz_BPTI"/>
    <property type="match status" value="2"/>
</dbReference>
<dbReference type="InterPro" id="IPR002223">
    <property type="entry name" value="Kunitz_BPTI"/>
</dbReference>
<feature type="domain" description="BPTI/Kunitz inhibitor" evidence="2">
    <location>
        <begin position="12"/>
        <end position="66"/>
    </location>
</feature>
<dbReference type="InterPro" id="IPR020901">
    <property type="entry name" value="Prtase_inh_Kunz-CS"/>
</dbReference>
<dbReference type="PRINTS" id="PR00759">
    <property type="entry name" value="BASICPTASE"/>
</dbReference>
<dbReference type="GO" id="GO:0005615">
    <property type="term" value="C:extracellular space"/>
    <property type="evidence" value="ECO:0007669"/>
    <property type="project" value="TreeGrafter"/>
</dbReference>
<dbReference type="InterPro" id="IPR050098">
    <property type="entry name" value="TFPI/VKTCI-like"/>
</dbReference>
<dbReference type="AlphaFoldDB" id="A0A9D4DQM8"/>
<organism evidence="3 4">
    <name type="scientific">Dreissena polymorpha</name>
    <name type="common">Zebra mussel</name>
    <name type="synonym">Mytilus polymorpha</name>
    <dbReference type="NCBI Taxonomy" id="45954"/>
    <lineage>
        <taxon>Eukaryota</taxon>
        <taxon>Metazoa</taxon>
        <taxon>Spiralia</taxon>
        <taxon>Lophotrochozoa</taxon>
        <taxon>Mollusca</taxon>
        <taxon>Bivalvia</taxon>
        <taxon>Autobranchia</taxon>
        <taxon>Heteroconchia</taxon>
        <taxon>Euheterodonta</taxon>
        <taxon>Imparidentia</taxon>
        <taxon>Neoheterodontei</taxon>
        <taxon>Myida</taxon>
        <taxon>Dreissenoidea</taxon>
        <taxon>Dreissenidae</taxon>
        <taxon>Dreissena</taxon>
    </lineage>
</organism>
<accession>A0A9D4DQM8</accession>
<sequence length="118" mass="13127">MVLCVTAIPVSCLLPRDVHYCLPYPIHQYFFNSTSMSCEMFHWGGCSGLGRAQNRFPSMEACLAGCACALEVDPGPCYASIPMWYHHDGVCRKFVYGGCLGNANRFKTEKMCKLICKA</sequence>
<dbReference type="GO" id="GO:0004867">
    <property type="term" value="F:serine-type endopeptidase inhibitor activity"/>
    <property type="evidence" value="ECO:0007669"/>
    <property type="project" value="InterPro"/>
</dbReference>
<reference evidence="3" key="2">
    <citation type="submission" date="2020-11" db="EMBL/GenBank/DDBJ databases">
        <authorList>
            <person name="McCartney M.A."/>
            <person name="Auch B."/>
            <person name="Kono T."/>
            <person name="Mallez S."/>
            <person name="Becker A."/>
            <person name="Gohl D.M."/>
            <person name="Silverstein K.A.T."/>
            <person name="Koren S."/>
            <person name="Bechman K.B."/>
            <person name="Herman A."/>
            <person name="Abrahante J.E."/>
            <person name="Garbe J."/>
        </authorList>
    </citation>
    <scope>NUCLEOTIDE SEQUENCE</scope>
    <source>
        <strain evidence="3">Duluth1</strain>
        <tissue evidence="3">Whole animal</tissue>
    </source>
</reference>
<evidence type="ECO:0000313" key="3">
    <source>
        <dbReference type="EMBL" id="KAH3752850.1"/>
    </source>
</evidence>
<dbReference type="Proteomes" id="UP000828390">
    <property type="component" value="Unassembled WGS sequence"/>
</dbReference>
<dbReference type="PANTHER" id="PTHR10083:SF374">
    <property type="entry name" value="BPTI_KUNITZ INHIBITOR DOMAIN-CONTAINING PROTEIN"/>
    <property type="match status" value="1"/>
</dbReference>
<dbReference type="PROSITE" id="PS50279">
    <property type="entry name" value="BPTI_KUNITZ_2"/>
    <property type="match status" value="2"/>
</dbReference>
<evidence type="ECO:0000259" key="2">
    <source>
        <dbReference type="PROSITE" id="PS50279"/>
    </source>
</evidence>